<keyword evidence="4" id="KW-0472">Membrane</keyword>
<sequence length="514" mass="57422">MEQSVAKPNRFKRPATFLVALLALWLLPSLALLNLSRSYSHSLAQIEELGIRVNELRQSLYFSEPLRVSRINDLALDAQLVYSIRLQIESDFQHALFRPDVNQLLYVADQFLEKFDEFIPIESQVQDIVDNIKVLRTDTQLSPKLKPLLNEFGVVVFEAMYSDNQSSSATYRAFDSILEKSYSLKSEEQDALQQLLADASALLSDYAQLNYLVDKIKKNSVNEQIIKLEAEFHERQYNLLLIMLGLSLVAMIALVLWSVRSQKSMKEVDQELRPEPVIDSSQDDALSTSNKDTSSRNNTSSRNDTAARNNIVSHSDIASSAVTPPSNPPSVLDITPASQHSDIQPQQSVCTTSPQAISQEPILQEPIPQVPVQQNSIQQPPTQRTPEQVQEPEKHIASVTDSKPAIDIEEMLETLDGDTESVELLLGVFVEDHADDYTRFKSLLTKDETSAARIVHSLKGVAGSIKASRLAIIAATIEMTMKQSRAISEHDLAELELAIKASVDSAHDYLNTQR</sequence>
<evidence type="ECO:0000313" key="6">
    <source>
        <dbReference type="EMBL" id="PMP13718.1"/>
    </source>
</evidence>
<dbReference type="PROSITE" id="PS50894">
    <property type="entry name" value="HPT"/>
    <property type="match status" value="1"/>
</dbReference>
<feature type="compositionally biased region" description="Polar residues" evidence="3">
    <location>
        <begin position="306"/>
        <end position="324"/>
    </location>
</feature>
<proteinExistence type="predicted"/>
<dbReference type="GO" id="GO:0000160">
    <property type="term" value="P:phosphorelay signal transduction system"/>
    <property type="evidence" value="ECO:0007669"/>
    <property type="project" value="UniProtKB-KW"/>
</dbReference>
<feature type="domain" description="HPt" evidence="5">
    <location>
        <begin position="417"/>
        <end position="513"/>
    </location>
</feature>
<organism evidence="6 8">
    <name type="scientific">Vibrio tasmaniensis</name>
    <dbReference type="NCBI Taxonomy" id="212663"/>
    <lineage>
        <taxon>Bacteria</taxon>
        <taxon>Pseudomonadati</taxon>
        <taxon>Pseudomonadota</taxon>
        <taxon>Gammaproteobacteria</taxon>
        <taxon>Vibrionales</taxon>
        <taxon>Vibrionaceae</taxon>
        <taxon>Vibrio</taxon>
    </lineage>
</organism>
<feature type="region of interest" description="Disordered" evidence="3">
    <location>
        <begin position="372"/>
        <end position="395"/>
    </location>
</feature>
<dbReference type="InterPro" id="IPR008207">
    <property type="entry name" value="Sig_transdc_His_kin_Hpt_dom"/>
</dbReference>
<keyword evidence="4" id="KW-0812">Transmembrane</keyword>
<dbReference type="SUPFAM" id="SSF47226">
    <property type="entry name" value="Histidine-containing phosphotransfer domain, HPT domain"/>
    <property type="match status" value="1"/>
</dbReference>
<reference evidence="6" key="2">
    <citation type="submission" date="2016-07" db="EMBL/GenBank/DDBJ databases">
        <authorList>
            <person name="Wan K."/>
            <person name="Booth B."/>
            <person name="Spirohn K."/>
            <person name="Hao T."/>
            <person name="Hu Y."/>
            <person name="Calderwood M."/>
            <person name="Hill D."/>
            <person name="Mohr S."/>
            <person name="Vidal M."/>
            <person name="Celniker S."/>
            <person name="Perrimon N."/>
        </authorList>
    </citation>
    <scope>NUCLEOTIDE SEQUENCE</scope>
    <source>
        <strain evidence="6">10N.222.48.A2</strain>
    </source>
</reference>
<reference evidence="7 9" key="4">
    <citation type="submission" date="2019-04" db="EMBL/GenBank/DDBJ databases">
        <title>A reverse ecology approach based on a biological definition of microbial populations.</title>
        <authorList>
            <person name="Arevalo P."/>
            <person name="Vaninsberghe D."/>
            <person name="Elsherbini J."/>
            <person name="Gore J."/>
            <person name="Polz M."/>
        </authorList>
    </citation>
    <scope>NUCLEOTIDE SEQUENCE [LARGE SCALE GENOMIC DNA]</scope>
    <source>
        <strain evidence="7 9">10N.222.45.A8</strain>
    </source>
</reference>
<evidence type="ECO:0000256" key="2">
    <source>
        <dbReference type="PROSITE-ProRule" id="PRU00110"/>
    </source>
</evidence>
<dbReference type="EMBL" id="SYVV01000040">
    <property type="protein sequence ID" value="TKG28511.1"/>
    <property type="molecule type" value="Genomic_DNA"/>
</dbReference>
<evidence type="ECO:0000259" key="5">
    <source>
        <dbReference type="PROSITE" id="PS50894"/>
    </source>
</evidence>
<feature type="modified residue" description="Phosphohistidine" evidence="2">
    <location>
        <position position="456"/>
    </location>
</feature>
<feature type="compositionally biased region" description="Low complexity" evidence="3">
    <location>
        <begin position="287"/>
        <end position="304"/>
    </location>
</feature>
<evidence type="ECO:0000256" key="1">
    <source>
        <dbReference type="ARBA" id="ARBA00023012"/>
    </source>
</evidence>
<reference evidence="6" key="3">
    <citation type="journal article" date="2018" name="Nature">
        <title>A major lineage of non-tailed dsDNA viruses as unrecognized killers of marine bacteria.</title>
        <authorList>
            <person name="Kauffman K.M."/>
            <person name="Hussain F.A."/>
            <person name="Yang J."/>
            <person name="Arevalo P."/>
            <person name="Brown J.M."/>
            <person name="Chang W.K."/>
            <person name="VanInsberghe D."/>
            <person name="Elsherbini J."/>
            <person name="Sharma R.S."/>
            <person name="Cutler M.B."/>
            <person name="Kelly L."/>
            <person name="Polz M.F."/>
        </authorList>
    </citation>
    <scope>NUCLEOTIDE SEQUENCE</scope>
    <source>
        <strain evidence="6">10N.222.48.A2</strain>
    </source>
</reference>
<feature type="compositionally biased region" description="Polar residues" evidence="3">
    <location>
        <begin position="336"/>
        <end position="355"/>
    </location>
</feature>
<comment type="caution">
    <text evidence="6">The sequence shown here is derived from an EMBL/GenBank/DDBJ whole genome shotgun (WGS) entry which is preliminary data.</text>
</comment>
<feature type="transmembrane region" description="Helical" evidence="4">
    <location>
        <begin position="237"/>
        <end position="257"/>
    </location>
</feature>
<dbReference type="InterPro" id="IPR036641">
    <property type="entry name" value="HPT_dom_sf"/>
</dbReference>
<dbReference type="EMBL" id="MDBP01000042">
    <property type="protein sequence ID" value="PMP13718.1"/>
    <property type="molecule type" value="Genomic_DNA"/>
</dbReference>
<evidence type="ECO:0000313" key="9">
    <source>
        <dbReference type="Proteomes" id="UP000308018"/>
    </source>
</evidence>
<dbReference type="Proteomes" id="UP000235579">
    <property type="component" value="Unassembled WGS sequence"/>
</dbReference>
<keyword evidence="1" id="KW-0902">Two-component regulatory system</keyword>
<protein>
    <submittedName>
        <fullName evidence="7">Hpt domain-containing protein</fullName>
    </submittedName>
</protein>
<dbReference type="GO" id="GO:0004672">
    <property type="term" value="F:protein kinase activity"/>
    <property type="evidence" value="ECO:0007669"/>
    <property type="project" value="UniProtKB-ARBA"/>
</dbReference>
<dbReference type="Proteomes" id="UP000308018">
    <property type="component" value="Unassembled WGS sequence"/>
</dbReference>
<feature type="compositionally biased region" description="Polar residues" evidence="3">
    <location>
        <begin position="372"/>
        <end position="388"/>
    </location>
</feature>
<evidence type="ECO:0000256" key="4">
    <source>
        <dbReference type="SAM" id="Phobius"/>
    </source>
</evidence>
<keyword evidence="4" id="KW-1133">Transmembrane helix</keyword>
<evidence type="ECO:0000256" key="3">
    <source>
        <dbReference type="SAM" id="MobiDB-lite"/>
    </source>
</evidence>
<name>A0A2N7NH20_9VIBR</name>
<dbReference type="Pfam" id="PF01627">
    <property type="entry name" value="Hpt"/>
    <property type="match status" value="1"/>
</dbReference>
<evidence type="ECO:0000313" key="8">
    <source>
        <dbReference type="Proteomes" id="UP000235579"/>
    </source>
</evidence>
<feature type="region of interest" description="Disordered" evidence="3">
    <location>
        <begin position="268"/>
        <end position="355"/>
    </location>
</feature>
<dbReference type="AlphaFoldDB" id="A0A2N7NH20"/>
<accession>A0A2N7NH20</accession>
<keyword evidence="2" id="KW-0597">Phosphoprotein</keyword>
<gene>
    <name evidence="6" type="ORF">BCS92_15405</name>
    <name evidence="7" type="ORF">FC057_22000</name>
</gene>
<reference evidence="8" key="1">
    <citation type="submission" date="2016-07" db="EMBL/GenBank/DDBJ databases">
        <title>Nontailed viruses are major unrecognized killers of bacteria in the ocean.</title>
        <authorList>
            <person name="Kauffman K."/>
            <person name="Hussain F."/>
            <person name="Yang J."/>
            <person name="Arevalo P."/>
            <person name="Brown J."/>
            <person name="Cutler M."/>
            <person name="Kelly L."/>
            <person name="Polz M.F."/>
        </authorList>
    </citation>
    <scope>NUCLEOTIDE SEQUENCE [LARGE SCALE GENOMIC DNA]</scope>
    <source>
        <strain evidence="8">10N.222.48.A2</strain>
    </source>
</reference>
<dbReference type="Gene3D" id="1.20.120.160">
    <property type="entry name" value="HPT domain"/>
    <property type="match status" value="1"/>
</dbReference>
<evidence type="ECO:0000313" key="7">
    <source>
        <dbReference type="EMBL" id="TKG28511.1"/>
    </source>
</evidence>